<dbReference type="CDD" id="cd00167">
    <property type="entry name" value="SANT"/>
    <property type="match status" value="1"/>
</dbReference>
<feature type="region of interest" description="Disordered" evidence="1">
    <location>
        <begin position="503"/>
        <end position="556"/>
    </location>
</feature>
<feature type="compositionally biased region" description="Basic and acidic residues" evidence="1">
    <location>
        <begin position="677"/>
        <end position="690"/>
    </location>
</feature>
<feature type="compositionally biased region" description="Polar residues" evidence="1">
    <location>
        <begin position="913"/>
        <end position="924"/>
    </location>
</feature>
<reference evidence="3" key="1">
    <citation type="submission" date="2023-08" db="EMBL/GenBank/DDBJ databases">
        <authorList>
            <person name="Alioto T."/>
            <person name="Alioto T."/>
            <person name="Gomez Garrido J."/>
        </authorList>
    </citation>
    <scope>NUCLEOTIDE SEQUENCE</scope>
</reference>
<feature type="compositionally biased region" description="Basic and acidic residues" evidence="1">
    <location>
        <begin position="503"/>
        <end position="517"/>
    </location>
</feature>
<dbReference type="Pfam" id="PF00249">
    <property type="entry name" value="Myb_DNA-binding"/>
    <property type="match status" value="1"/>
</dbReference>
<feature type="compositionally biased region" description="Basic residues" evidence="1">
    <location>
        <begin position="825"/>
        <end position="838"/>
    </location>
</feature>
<evidence type="ECO:0000313" key="3">
    <source>
        <dbReference type="EMBL" id="CAJ1073569.1"/>
    </source>
</evidence>
<dbReference type="InterPro" id="IPR001005">
    <property type="entry name" value="SANT/Myb"/>
</dbReference>
<feature type="region of interest" description="Disordered" evidence="1">
    <location>
        <begin position="1025"/>
        <end position="1067"/>
    </location>
</feature>
<accession>A0AAV1GLR1</accession>
<feature type="compositionally biased region" description="Basic and acidic residues" evidence="1">
    <location>
        <begin position="49"/>
        <end position="64"/>
    </location>
</feature>
<feature type="compositionally biased region" description="Basic and acidic residues" evidence="1">
    <location>
        <begin position="763"/>
        <end position="781"/>
    </location>
</feature>
<dbReference type="PANTHER" id="PTHR16124">
    <property type="entry name" value="MIS18-BINDING PROTEIN 1"/>
    <property type="match status" value="1"/>
</dbReference>
<feature type="compositionally biased region" description="Basic and acidic residues" evidence="1">
    <location>
        <begin position="29"/>
        <end position="41"/>
    </location>
</feature>
<keyword evidence="4" id="KW-1185">Reference proteome</keyword>
<gene>
    <name evidence="3" type="ORF">XNOV1_A002040</name>
</gene>
<evidence type="ECO:0000256" key="1">
    <source>
        <dbReference type="SAM" id="MobiDB-lite"/>
    </source>
</evidence>
<proteinExistence type="predicted"/>
<dbReference type="InterPro" id="IPR039110">
    <property type="entry name" value="KNL2-like"/>
</dbReference>
<dbReference type="InterPro" id="IPR009057">
    <property type="entry name" value="Homeodomain-like_sf"/>
</dbReference>
<evidence type="ECO:0000259" key="2">
    <source>
        <dbReference type="PROSITE" id="PS50090"/>
    </source>
</evidence>
<dbReference type="Gene3D" id="1.10.10.60">
    <property type="entry name" value="Homeodomain-like"/>
    <property type="match status" value="1"/>
</dbReference>
<feature type="region of interest" description="Disordered" evidence="1">
    <location>
        <begin position="619"/>
        <end position="988"/>
    </location>
</feature>
<dbReference type="PROSITE" id="PS50090">
    <property type="entry name" value="MYB_LIKE"/>
    <property type="match status" value="1"/>
</dbReference>
<dbReference type="SUPFAM" id="SSF46689">
    <property type="entry name" value="Homeodomain-like"/>
    <property type="match status" value="1"/>
</dbReference>
<feature type="domain" description="Myb-like" evidence="2">
    <location>
        <begin position="982"/>
        <end position="1031"/>
    </location>
</feature>
<dbReference type="EMBL" id="OY660878">
    <property type="protein sequence ID" value="CAJ1073569.1"/>
    <property type="molecule type" value="Genomic_DNA"/>
</dbReference>
<dbReference type="GO" id="GO:0000775">
    <property type="term" value="C:chromosome, centromeric region"/>
    <property type="evidence" value="ECO:0007669"/>
    <property type="project" value="TreeGrafter"/>
</dbReference>
<dbReference type="PANTHER" id="PTHR16124:SF3">
    <property type="entry name" value="MIS18-BINDING PROTEIN 1"/>
    <property type="match status" value="1"/>
</dbReference>
<organism evidence="3 4">
    <name type="scientific">Xyrichtys novacula</name>
    <name type="common">Pearly razorfish</name>
    <name type="synonym">Hemipteronotus novacula</name>
    <dbReference type="NCBI Taxonomy" id="13765"/>
    <lineage>
        <taxon>Eukaryota</taxon>
        <taxon>Metazoa</taxon>
        <taxon>Chordata</taxon>
        <taxon>Craniata</taxon>
        <taxon>Vertebrata</taxon>
        <taxon>Euteleostomi</taxon>
        <taxon>Actinopterygii</taxon>
        <taxon>Neopterygii</taxon>
        <taxon>Teleostei</taxon>
        <taxon>Neoteleostei</taxon>
        <taxon>Acanthomorphata</taxon>
        <taxon>Eupercaria</taxon>
        <taxon>Labriformes</taxon>
        <taxon>Labridae</taxon>
        <taxon>Xyrichtys</taxon>
    </lineage>
</organism>
<dbReference type="AlphaFoldDB" id="A0AAV1GLR1"/>
<feature type="compositionally biased region" description="Basic and acidic residues" evidence="1">
    <location>
        <begin position="160"/>
        <end position="178"/>
    </location>
</feature>
<dbReference type="Proteomes" id="UP001178508">
    <property type="component" value="Chromosome 15"/>
</dbReference>
<feature type="region of interest" description="Disordered" evidence="1">
    <location>
        <begin position="340"/>
        <end position="361"/>
    </location>
</feature>
<evidence type="ECO:0000313" key="4">
    <source>
        <dbReference type="Proteomes" id="UP001178508"/>
    </source>
</evidence>
<feature type="compositionally biased region" description="Basic and acidic residues" evidence="1">
    <location>
        <begin position="839"/>
        <end position="848"/>
    </location>
</feature>
<feature type="compositionally biased region" description="Basic residues" evidence="1">
    <location>
        <begin position="631"/>
        <end position="645"/>
    </location>
</feature>
<feature type="region of interest" description="Disordered" evidence="1">
    <location>
        <begin position="156"/>
        <end position="215"/>
    </location>
</feature>
<dbReference type="Pfam" id="PF09133">
    <property type="entry name" value="SANTA"/>
    <property type="match status" value="1"/>
</dbReference>
<name>A0AAV1GLR1_XYRNO</name>
<dbReference type="InterPro" id="IPR015216">
    <property type="entry name" value="SANTA"/>
</dbReference>
<sequence>MASYHHILQHTKPQVESPAKVFAKLKSRVQREEMNANEKHGGGFRSPQKKPESSRITEELRENQRFGPYRSEAQVLTLSPISSPLKTCTDSYFDISRKHADEVSPWGECSSRKGAYMESTAVSYPFPVYNTATPIHPEPPQPRHCDGFMVTSNRTPVKMHSGEEGCRRRGYVEDDKPESPALLSPSRKKIRVRERKLEPPEPSSSSSTNKFRNSAYIPAQVRQVSSALNDHNAPMENLADGGGSPADPSGMNTFAHEPMLPPKFPSTKRCPIVLDKPPLMSPAKMFAYMKEKSKAEQQAVEVSSSTKDLPDECISHQSDETLSAALEMDGVRVFRDAVPADQSREMSAESHSDTDPSEDVQIPAGPSQPILLEDPVILKTPRISIPKKNAAVFNRNKWPGMAQFPSESVIHLKKWFLRKNHKGLFVDGIHHDENIPWNSNIIIDRVSNSVLKTVSGRVYILVGKMNLNIESEFPNWLLKKFINGFPANWKALYKKFLSERDRETTRDKEKKETRSKMQSEASSADLSVKQHKQNPLRTPASCPPAPINSQQVLKSRSGRTIRPPLEYWKGGRVFLDGFMNVTIHECYETSICNPVVTTTVSTKAPKEPVCVFLPCDEGQCETSSDKEAPVRKVKAQPRKSRKAKVCPKETPALSPEPSRQVSRHKTAVSSPPEFSTGDDKNQSPDGEVLRGRTKRQKVHTRKVRQGADKSKTNPEETPALSPEPSRKVSRHKTAVSSSPEISMGDDKSLSPNSEVLRGRTKRQKVDTVKGRKGADKSKTNPEETPALSPEPSRKVSRRKTAVSSSPEFSTGDDKSQSPNGEVLRGRTRRQKVHTRKGRQGTEKSKTNPEETPALSPEPSRKVSRRKTAVSSSPEFSTGDDKSQSPNGEVLHGRTRRQKVATVKGRQGADKSKTNTSVLAKSSSESPEDSPMQIKRTTKMTQKKGATQTKRKQGKSTKISPPAKLLTKSTQSIEKQTARKSNLSDEDRDTWTEAELIRLQEAASHFPKHKAGYWAKVARMVGTRSAEECHSQHTSQGTYQSPSKKPTKLRKEKVKAPKDPDQPAISSRVGTLRRKQEVRQFLEAMPKEDVDDVFTSAYMKNRRFEMPSLCSSEDHDFALSDLEPLTPRSTAFPEVMTPQCLLITPGMMGSPNRSNDDKYVYQLQKRIKKNRFNVCSKSPSSKKFTHTPSAKQTMKSCGNTEGDTFVVWKMFPENDVAQSDSEEEADCYFSVSD</sequence>
<feature type="compositionally biased region" description="Basic and acidic residues" evidence="1">
    <location>
        <begin position="705"/>
        <end position="714"/>
    </location>
</feature>
<feature type="region of interest" description="Disordered" evidence="1">
    <location>
        <begin position="29"/>
        <end position="68"/>
    </location>
</feature>
<feature type="compositionally biased region" description="Polar residues" evidence="1">
    <location>
        <begin position="1031"/>
        <end position="1043"/>
    </location>
</feature>
<feature type="compositionally biased region" description="Polar residues" evidence="1">
    <location>
        <begin position="966"/>
        <end position="980"/>
    </location>
</feature>
<feature type="compositionally biased region" description="Basic residues" evidence="1">
    <location>
        <begin position="691"/>
        <end position="704"/>
    </location>
</feature>
<protein>
    <submittedName>
        <fullName evidence="3">Mis18-binding protein 1 isoform X1</fullName>
    </submittedName>
</protein>
<feature type="compositionally biased region" description="Basic and acidic residues" evidence="1">
    <location>
        <begin position="342"/>
        <end position="354"/>
    </location>
</feature>